<dbReference type="SUPFAM" id="SSF103084">
    <property type="entry name" value="Holliday junction resolvase RusA"/>
    <property type="match status" value="1"/>
</dbReference>
<sequence>MSQKIFEALIELANDFGSGNDLQHNTKTNTVYRGAKYHAYKDELIEALDELNDKFKVQIDKGDELAVNLTFYQTNINQTTRATKDLDNMEKPTLDAMQVALGFDDSQIVKKVSQKQSHFTRALRIELWKA</sequence>
<comment type="caution">
    <text evidence="1">The sequence shown here is derived from an EMBL/GenBank/DDBJ whole genome shotgun (WGS) entry which is preliminary data.</text>
</comment>
<dbReference type="RefSeq" id="WP_057746422.1">
    <property type="nucleotide sequence ID" value="NZ_CYXF01000181.1"/>
</dbReference>
<dbReference type="OrthoDB" id="2145643at2"/>
<proteinExistence type="predicted"/>
<dbReference type="GO" id="GO:0000287">
    <property type="term" value="F:magnesium ion binding"/>
    <property type="evidence" value="ECO:0007669"/>
    <property type="project" value="InterPro"/>
</dbReference>
<dbReference type="EMBL" id="JQBM01000003">
    <property type="protein sequence ID" value="KRN46195.1"/>
    <property type="molecule type" value="Genomic_DNA"/>
</dbReference>
<dbReference type="GO" id="GO:0006310">
    <property type="term" value="P:DNA recombination"/>
    <property type="evidence" value="ECO:0007669"/>
    <property type="project" value="InterPro"/>
</dbReference>
<organism evidence="1 2">
    <name type="scientific">Weissella viridescens</name>
    <name type="common">Lactobacillus viridescens</name>
    <dbReference type="NCBI Taxonomy" id="1629"/>
    <lineage>
        <taxon>Bacteria</taxon>
        <taxon>Bacillati</taxon>
        <taxon>Bacillota</taxon>
        <taxon>Bacilli</taxon>
        <taxon>Lactobacillales</taxon>
        <taxon>Lactobacillaceae</taxon>
        <taxon>Weissella</taxon>
    </lineage>
</organism>
<dbReference type="PATRIC" id="fig|1629.5.peg.1181"/>
<gene>
    <name evidence="1" type="ORF">IV50_GL001171</name>
</gene>
<keyword evidence="2" id="KW-1185">Reference proteome</keyword>
<dbReference type="GO" id="GO:0006281">
    <property type="term" value="P:DNA repair"/>
    <property type="evidence" value="ECO:0007669"/>
    <property type="project" value="InterPro"/>
</dbReference>
<protein>
    <submittedName>
        <fullName evidence="1">Uncharacterized protein</fullName>
    </submittedName>
</protein>
<reference evidence="1 2" key="1">
    <citation type="journal article" date="2015" name="Genome Announc.">
        <title>Expanding the biotechnology potential of lactobacilli through comparative genomics of 213 strains and associated genera.</title>
        <authorList>
            <person name="Sun Z."/>
            <person name="Harris H.M."/>
            <person name="McCann A."/>
            <person name="Guo C."/>
            <person name="Argimon S."/>
            <person name="Zhang W."/>
            <person name="Yang X."/>
            <person name="Jeffery I.B."/>
            <person name="Cooney J.C."/>
            <person name="Kagawa T.F."/>
            <person name="Liu W."/>
            <person name="Song Y."/>
            <person name="Salvetti E."/>
            <person name="Wrobel A."/>
            <person name="Rasinkangas P."/>
            <person name="Parkhill J."/>
            <person name="Rea M.C."/>
            <person name="O'Sullivan O."/>
            <person name="Ritari J."/>
            <person name="Douillard F.P."/>
            <person name="Paul Ross R."/>
            <person name="Yang R."/>
            <person name="Briner A.E."/>
            <person name="Felis G.E."/>
            <person name="de Vos W.M."/>
            <person name="Barrangou R."/>
            <person name="Klaenhammer T.R."/>
            <person name="Caufield P.W."/>
            <person name="Cui Y."/>
            <person name="Zhang H."/>
            <person name="O'Toole P.W."/>
        </authorList>
    </citation>
    <scope>NUCLEOTIDE SEQUENCE [LARGE SCALE GENOMIC DNA]</scope>
    <source>
        <strain evidence="1 2">DSM 20410</strain>
    </source>
</reference>
<evidence type="ECO:0000313" key="1">
    <source>
        <dbReference type="EMBL" id="KRN46195.1"/>
    </source>
</evidence>
<evidence type="ECO:0000313" key="2">
    <source>
        <dbReference type="Proteomes" id="UP000051992"/>
    </source>
</evidence>
<dbReference type="Proteomes" id="UP000051992">
    <property type="component" value="Unassembled WGS sequence"/>
</dbReference>
<dbReference type="Pfam" id="PF05866">
    <property type="entry name" value="RusA"/>
    <property type="match status" value="1"/>
</dbReference>
<dbReference type="InterPro" id="IPR036614">
    <property type="entry name" value="RusA-like_sf"/>
</dbReference>
<accession>A0A0R2GZN1</accession>
<dbReference type="InterPro" id="IPR008822">
    <property type="entry name" value="Endonuclease_RusA-like"/>
</dbReference>
<name>A0A0R2GZN1_WEIVI</name>
<dbReference type="Gene3D" id="3.30.1330.70">
    <property type="entry name" value="Holliday junction resolvase RusA"/>
    <property type="match status" value="1"/>
</dbReference>
<dbReference type="AlphaFoldDB" id="A0A0R2GZN1"/>